<dbReference type="OrthoDB" id="2042225at2"/>
<proteinExistence type="predicted"/>
<dbReference type="STRING" id="29364.SAMN04487772_12825"/>
<dbReference type="Proteomes" id="UP000199800">
    <property type="component" value="Unassembled WGS sequence"/>
</dbReference>
<keyword evidence="2" id="KW-1185">Reference proteome</keyword>
<accession>A0A1I0F6E5</accession>
<organism evidence="1 2">
    <name type="scientific">[Clostridium] polysaccharolyticum</name>
    <dbReference type="NCBI Taxonomy" id="29364"/>
    <lineage>
        <taxon>Bacteria</taxon>
        <taxon>Bacillati</taxon>
        <taxon>Bacillota</taxon>
        <taxon>Clostridia</taxon>
        <taxon>Lachnospirales</taxon>
        <taxon>Lachnospiraceae</taxon>
    </lineage>
</organism>
<gene>
    <name evidence="1" type="ORF">SAMN04487772_12825</name>
</gene>
<reference evidence="1 2" key="1">
    <citation type="submission" date="2016-10" db="EMBL/GenBank/DDBJ databases">
        <authorList>
            <person name="de Groot N.N."/>
        </authorList>
    </citation>
    <scope>NUCLEOTIDE SEQUENCE [LARGE SCALE GENOMIC DNA]</scope>
    <source>
        <strain evidence="1 2">DSM 1801</strain>
    </source>
</reference>
<evidence type="ECO:0000313" key="1">
    <source>
        <dbReference type="EMBL" id="SET53521.1"/>
    </source>
</evidence>
<name>A0A1I0F6E5_9FIRM</name>
<dbReference type="EMBL" id="FOHN01000028">
    <property type="protein sequence ID" value="SET53521.1"/>
    <property type="molecule type" value="Genomic_DNA"/>
</dbReference>
<evidence type="ECO:0008006" key="3">
    <source>
        <dbReference type="Google" id="ProtNLM"/>
    </source>
</evidence>
<protein>
    <recommendedName>
        <fullName evidence="3">DUF4194 domain-containing protein</fullName>
    </recommendedName>
</protein>
<dbReference type="RefSeq" id="WP_092478742.1">
    <property type="nucleotide sequence ID" value="NZ_FOHN01000028.1"/>
</dbReference>
<evidence type="ECO:0000313" key="2">
    <source>
        <dbReference type="Proteomes" id="UP000199800"/>
    </source>
</evidence>
<dbReference type="AlphaFoldDB" id="A0A1I0F6E5"/>
<sequence>MFEYMENLALSEAENIKKTIQDLFRQTCILQVKYDPVTLVQRDNPRYQVCVRHREFISDYVSVLGCELLHEPQENIFRISGDGVLTERFNLLTTKLVLLLKIIYRDKIMGDGLNATVTTLAEIRRYGTETSLITKKLTAGELSESLSMLKRHQMIELPSAIGNLEDDSPIYMYSTIHILCPTADINAIVKEYAKEMDEIQLEYDGQKEEKDEEDIYQDVSE</sequence>